<protein>
    <submittedName>
        <fullName evidence="1">Uncharacterized protein</fullName>
    </submittedName>
</protein>
<dbReference type="EMBL" id="CAJPWZ010001959">
    <property type="protein sequence ID" value="CAG2227269.1"/>
    <property type="molecule type" value="Genomic_DNA"/>
</dbReference>
<organism evidence="1 2">
    <name type="scientific">Mytilus edulis</name>
    <name type="common">Blue mussel</name>
    <dbReference type="NCBI Taxonomy" id="6550"/>
    <lineage>
        <taxon>Eukaryota</taxon>
        <taxon>Metazoa</taxon>
        <taxon>Spiralia</taxon>
        <taxon>Lophotrochozoa</taxon>
        <taxon>Mollusca</taxon>
        <taxon>Bivalvia</taxon>
        <taxon>Autobranchia</taxon>
        <taxon>Pteriomorphia</taxon>
        <taxon>Mytilida</taxon>
        <taxon>Mytiloidea</taxon>
        <taxon>Mytilidae</taxon>
        <taxon>Mytilinae</taxon>
        <taxon>Mytilus</taxon>
    </lineage>
</organism>
<name>A0A8S3T033_MYTED</name>
<dbReference type="OrthoDB" id="10573672at2759"/>
<gene>
    <name evidence="1" type="ORF">MEDL_40310</name>
</gene>
<evidence type="ECO:0000313" key="1">
    <source>
        <dbReference type="EMBL" id="CAG2227269.1"/>
    </source>
</evidence>
<dbReference type="Proteomes" id="UP000683360">
    <property type="component" value="Unassembled WGS sequence"/>
</dbReference>
<keyword evidence="2" id="KW-1185">Reference proteome</keyword>
<accession>A0A8S3T033</accession>
<proteinExistence type="predicted"/>
<sequence>MSGRKILETSLGSPVTPTKNLYICDSCASLCVKIYGLKDSTKKTFDEFERSKCDRSYLGKRKQSFSTPSKTVESISPFSPPLFASPDMDLLCLPSYNKECQVKLDFYRRLYLLRCTDQVAIKRKQASINVQSIGEQQQIQKLMGLVRAQEQKRSAGSVTMLERHQNNHLILTTQSEDVILHALITLNVETNVENYSINKGNALKIWRYKRDITYNHDYYYEKNIHYTHCLPYTMQA</sequence>
<comment type="caution">
    <text evidence="1">The sequence shown here is derived from an EMBL/GenBank/DDBJ whole genome shotgun (WGS) entry which is preliminary data.</text>
</comment>
<evidence type="ECO:0000313" key="2">
    <source>
        <dbReference type="Proteomes" id="UP000683360"/>
    </source>
</evidence>
<dbReference type="AlphaFoldDB" id="A0A8S3T033"/>
<reference evidence="1" key="1">
    <citation type="submission" date="2021-03" db="EMBL/GenBank/DDBJ databases">
        <authorList>
            <person name="Bekaert M."/>
        </authorList>
    </citation>
    <scope>NUCLEOTIDE SEQUENCE</scope>
</reference>